<evidence type="ECO:0008006" key="3">
    <source>
        <dbReference type="Google" id="ProtNLM"/>
    </source>
</evidence>
<dbReference type="SUPFAM" id="SSF52047">
    <property type="entry name" value="RNI-like"/>
    <property type="match status" value="1"/>
</dbReference>
<keyword evidence="2" id="KW-1185">Reference proteome</keyword>
<dbReference type="Gene3D" id="3.80.10.10">
    <property type="entry name" value="Ribonuclease Inhibitor"/>
    <property type="match status" value="1"/>
</dbReference>
<dbReference type="EMBL" id="KL142380">
    <property type="protein sequence ID" value="KDR75652.1"/>
    <property type="molecule type" value="Genomic_DNA"/>
</dbReference>
<dbReference type="STRING" id="685588.A0A067SZZ6"/>
<dbReference type="Proteomes" id="UP000027222">
    <property type="component" value="Unassembled WGS sequence"/>
</dbReference>
<dbReference type="OrthoDB" id="3238099at2759"/>
<protein>
    <recommendedName>
        <fullName evidence="3">F-box domain-containing protein</fullName>
    </recommendedName>
</protein>
<gene>
    <name evidence="1" type="ORF">GALMADRAFT_1330752</name>
</gene>
<name>A0A067SZZ6_GALM3</name>
<evidence type="ECO:0000313" key="2">
    <source>
        <dbReference type="Proteomes" id="UP000027222"/>
    </source>
</evidence>
<reference evidence="2" key="1">
    <citation type="journal article" date="2014" name="Proc. Natl. Acad. Sci. U.S.A.">
        <title>Extensive sampling of basidiomycete genomes demonstrates inadequacy of the white-rot/brown-rot paradigm for wood decay fungi.</title>
        <authorList>
            <person name="Riley R."/>
            <person name="Salamov A.A."/>
            <person name="Brown D.W."/>
            <person name="Nagy L.G."/>
            <person name="Floudas D."/>
            <person name="Held B.W."/>
            <person name="Levasseur A."/>
            <person name="Lombard V."/>
            <person name="Morin E."/>
            <person name="Otillar R."/>
            <person name="Lindquist E.A."/>
            <person name="Sun H."/>
            <person name="LaButti K.M."/>
            <person name="Schmutz J."/>
            <person name="Jabbour D."/>
            <person name="Luo H."/>
            <person name="Baker S.E."/>
            <person name="Pisabarro A.G."/>
            <person name="Walton J.D."/>
            <person name="Blanchette R.A."/>
            <person name="Henrissat B."/>
            <person name="Martin F."/>
            <person name="Cullen D."/>
            <person name="Hibbett D.S."/>
            <person name="Grigoriev I.V."/>
        </authorList>
    </citation>
    <scope>NUCLEOTIDE SEQUENCE [LARGE SCALE GENOMIC DNA]</scope>
    <source>
        <strain evidence="2">CBS 339.88</strain>
    </source>
</reference>
<organism evidence="1 2">
    <name type="scientific">Galerina marginata (strain CBS 339.88)</name>
    <dbReference type="NCBI Taxonomy" id="685588"/>
    <lineage>
        <taxon>Eukaryota</taxon>
        <taxon>Fungi</taxon>
        <taxon>Dikarya</taxon>
        <taxon>Basidiomycota</taxon>
        <taxon>Agaricomycotina</taxon>
        <taxon>Agaricomycetes</taxon>
        <taxon>Agaricomycetidae</taxon>
        <taxon>Agaricales</taxon>
        <taxon>Agaricineae</taxon>
        <taxon>Strophariaceae</taxon>
        <taxon>Galerina</taxon>
    </lineage>
</organism>
<accession>A0A067SZZ6</accession>
<proteinExistence type="predicted"/>
<dbReference type="HOGENOM" id="CLU_040574_0_0_1"/>
<dbReference type="AlphaFoldDB" id="A0A067SZZ6"/>
<evidence type="ECO:0000313" key="1">
    <source>
        <dbReference type="EMBL" id="KDR75652.1"/>
    </source>
</evidence>
<dbReference type="InterPro" id="IPR032675">
    <property type="entry name" value="LRR_dom_sf"/>
</dbReference>
<sequence>MTLTRTSTLPPEVWDHILGDLPQPQVPKLLEVCSMFHDIALRSLFSSIKIYFIGGTLGMQMLNTTHADWIDETAIKLMCKSWEMLNHICQDRRFARVVKSITVIAFADGQSIFERLTVANALLFMPNLQTFRWIGTGPAFDDIVAECLPPNLKKLVIQSSLPFDSIRHLTDVTTLHLSMPFFFPDDEEAHDRLVYDPTIRENLKYSIAEIVESIAPALQSLRVTATQLRDAPIRMLNTLIDLEVFATIGDEEELVGLDVVFRHATLLQSLTLVGLFVPATFSFLPHSSTGCLPLLNSFRLSCEDPSVFRFGEDEFQSLCGLLQGRPLLRRLYLRLPTMDWMQTSRLLCIVRELDGLEVLGFHTGRDMLADDTIETLSRSLSKNLHALHIAINWAGVDLLPLLDTIAKLPHLSFLHLYGAIARLPILLEDLAFEAEGLKTIGLNRALWTIDRVGAEITSAKWPRWKIKFCVEEDFVSADDAWLFKYN</sequence>